<dbReference type="SMART" id="SM00345">
    <property type="entry name" value="HTH_GNTR"/>
    <property type="match status" value="1"/>
</dbReference>
<proteinExistence type="predicted"/>
<protein>
    <submittedName>
        <fullName evidence="6">GntR family transcriptional regulator</fullName>
    </submittedName>
</protein>
<dbReference type="SUPFAM" id="SSF46785">
    <property type="entry name" value="Winged helix' DNA-binding domain"/>
    <property type="match status" value="1"/>
</dbReference>
<evidence type="ECO:0000259" key="5">
    <source>
        <dbReference type="PROSITE" id="PS50949"/>
    </source>
</evidence>
<sequence length="270" mass="29332">MTSTPPLYSQLYDALVDRIRSGVWKEGERLPTEQALVAEFGISRGPVRQALAQLRSEGLVFGTRGAPPRVQRAARSQSFETFISFTEWAEEIGRVPGQKVIEVTRRLADGDLARQLHVEEDSPVVAVVRLRLLDGEPVMIERGAYVPAAGRYLLAADLEVDGVYQTLRGHGIHPTRARNVIDAVAAGPLEARWLEVEVGSPLLRVCRTTFDQNGEIMDIAENKYLPNKATFAVENSVRSPTPLTRMSVDGGATTEGGGGTAIPAEWGSGS</sequence>
<keyword evidence="3" id="KW-0804">Transcription</keyword>
<dbReference type="SUPFAM" id="SSF64288">
    <property type="entry name" value="Chorismate lyase-like"/>
    <property type="match status" value="1"/>
</dbReference>
<accession>A0ABU0XDT3</accession>
<dbReference type="PANTHER" id="PTHR44846">
    <property type="entry name" value="MANNOSYL-D-GLYCERATE TRANSPORT/METABOLISM SYSTEM REPRESSOR MNGR-RELATED"/>
    <property type="match status" value="1"/>
</dbReference>
<keyword evidence="1" id="KW-0805">Transcription regulation</keyword>
<evidence type="ECO:0000256" key="3">
    <source>
        <dbReference type="ARBA" id="ARBA00023163"/>
    </source>
</evidence>
<feature type="region of interest" description="Disordered" evidence="4">
    <location>
        <begin position="242"/>
        <end position="270"/>
    </location>
</feature>
<evidence type="ECO:0000256" key="1">
    <source>
        <dbReference type="ARBA" id="ARBA00023015"/>
    </source>
</evidence>
<dbReference type="PRINTS" id="PR00035">
    <property type="entry name" value="HTHGNTR"/>
</dbReference>
<evidence type="ECO:0000256" key="4">
    <source>
        <dbReference type="SAM" id="MobiDB-lite"/>
    </source>
</evidence>
<dbReference type="SMART" id="SM00866">
    <property type="entry name" value="UTRA"/>
    <property type="match status" value="1"/>
</dbReference>
<evidence type="ECO:0000256" key="2">
    <source>
        <dbReference type="ARBA" id="ARBA00023125"/>
    </source>
</evidence>
<dbReference type="InterPro" id="IPR011663">
    <property type="entry name" value="UTRA"/>
</dbReference>
<dbReference type="PROSITE" id="PS50949">
    <property type="entry name" value="HTH_GNTR"/>
    <property type="match status" value="1"/>
</dbReference>
<dbReference type="InterPro" id="IPR028978">
    <property type="entry name" value="Chorismate_lyase_/UTRA_dom_sf"/>
</dbReference>
<dbReference type="InterPro" id="IPR036390">
    <property type="entry name" value="WH_DNA-bd_sf"/>
</dbReference>
<dbReference type="RefSeq" id="WP_308488171.1">
    <property type="nucleotide sequence ID" value="NZ_JAVFCB010000002.1"/>
</dbReference>
<comment type="caution">
    <text evidence="6">The sequence shown here is derived from an EMBL/GenBank/DDBJ whole genome shotgun (WGS) entry which is preliminary data.</text>
</comment>
<dbReference type="CDD" id="cd07377">
    <property type="entry name" value="WHTH_GntR"/>
    <property type="match status" value="1"/>
</dbReference>
<evidence type="ECO:0000313" key="6">
    <source>
        <dbReference type="EMBL" id="MDQ4213238.1"/>
    </source>
</evidence>
<dbReference type="Gene3D" id="1.10.10.10">
    <property type="entry name" value="Winged helix-like DNA-binding domain superfamily/Winged helix DNA-binding domain"/>
    <property type="match status" value="1"/>
</dbReference>
<dbReference type="InterPro" id="IPR050679">
    <property type="entry name" value="Bact_HTH_transcr_reg"/>
</dbReference>
<dbReference type="Pfam" id="PF07702">
    <property type="entry name" value="UTRA"/>
    <property type="match status" value="1"/>
</dbReference>
<dbReference type="Proteomes" id="UP001230289">
    <property type="component" value="Unassembled WGS sequence"/>
</dbReference>
<keyword evidence="7" id="KW-1185">Reference proteome</keyword>
<reference evidence="6 7" key="1">
    <citation type="submission" date="2023-08" db="EMBL/GenBank/DDBJ databases">
        <title>Microbacterium sp. nov., isolated from a waste landfill.</title>
        <authorList>
            <person name="Wen W."/>
        </authorList>
    </citation>
    <scope>NUCLEOTIDE SEQUENCE [LARGE SCALE GENOMIC DNA]</scope>
    <source>
        <strain evidence="6 7">ASV81</strain>
    </source>
</reference>
<dbReference type="Pfam" id="PF00392">
    <property type="entry name" value="GntR"/>
    <property type="match status" value="1"/>
</dbReference>
<gene>
    <name evidence="6" type="ORF">RBR11_04855</name>
</gene>
<dbReference type="PANTHER" id="PTHR44846:SF1">
    <property type="entry name" value="MANNOSYL-D-GLYCERATE TRANSPORT_METABOLISM SYSTEM REPRESSOR MNGR-RELATED"/>
    <property type="match status" value="1"/>
</dbReference>
<name>A0ABU0XDT3_9MICO</name>
<dbReference type="InterPro" id="IPR036388">
    <property type="entry name" value="WH-like_DNA-bd_sf"/>
</dbReference>
<keyword evidence="2" id="KW-0238">DNA-binding</keyword>
<dbReference type="Gene3D" id="3.40.1410.10">
    <property type="entry name" value="Chorismate lyase-like"/>
    <property type="match status" value="1"/>
</dbReference>
<dbReference type="EMBL" id="JAVFCB010000002">
    <property type="protein sequence ID" value="MDQ4213238.1"/>
    <property type="molecule type" value="Genomic_DNA"/>
</dbReference>
<dbReference type="InterPro" id="IPR000524">
    <property type="entry name" value="Tscrpt_reg_HTH_GntR"/>
</dbReference>
<organism evidence="6 7">
    <name type="scientific">Microbacterium capsulatum</name>
    <dbReference type="NCBI Taxonomy" id="3041921"/>
    <lineage>
        <taxon>Bacteria</taxon>
        <taxon>Bacillati</taxon>
        <taxon>Actinomycetota</taxon>
        <taxon>Actinomycetes</taxon>
        <taxon>Micrococcales</taxon>
        <taxon>Microbacteriaceae</taxon>
        <taxon>Microbacterium</taxon>
    </lineage>
</organism>
<evidence type="ECO:0000313" key="7">
    <source>
        <dbReference type="Proteomes" id="UP001230289"/>
    </source>
</evidence>
<feature type="domain" description="HTH gntR-type" evidence="5">
    <location>
        <begin position="5"/>
        <end position="73"/>
    </location>
</feature>